<evidence type="ECO:0000313" key="2">
    <source>
        <dbReference type="EMBL" id="KAG2092929.1"/>
    </source>
</evidence>
<dbReference type="Proteomes" id="UP000823399">
    <property type="component" value="Unassembled WGS sequence"/>
</dbReference>
<keyword evidence="1" id="KW-1133">Transmembrane helix</keyword>
<accession>A0A9P7JNJ2</accession>
<gene>
    <name evidence="2" type="ORF">F5147DRAFT_779494</name>
</gene>
<evidence type="ECO:0000256" key="1">
    <source>
        <dbReference type="SAM" id="Phobius"/>
    </source>
</evidence>
<dbReference type="GeneID" id="64704558"/>
<keyword evidence="1" id="KW-0472">Membrane</keyword>
<reference evidence="2" key="1">
    <citation type="journal article" date="2020" name="New Phytol.">
        <title>Comparative genomics reveals dynamic genome evolution in host specialist ectomycorrhizal fungi.</title>
        <authorList>
            <person name="Lofgren L.A."/>
            <person name="Nguyen N.H."/>
            <person name="Vilgalys R."/>
            <person name="Ruytinx J."/>
            <person name="Liao H.L."/>
            <person name="Branco S."/>
            <person name="Kuo A."/>
            <person name="LaButti K."/>
            <person name="Lipzen A."/>
            <person name="Andreopoulos W."/>
            <person name="Pangilinan J."/>
            <person name="Riley R."/>
            <person name="Hundley H."/>
            <person name="Na H."/>
            <person name="Barry K."/>
            <person name="Grigoriev I.V."/>
            <person name="Stajich J.E."/>
            <person name="Kennedy P.G."/>
        </authorList>
    </citation>
    <scope>NUCLEOTIDE SEQUENCE</scope>
    <source>
        <strain evidence="2">FC423</strain>
    </source>
</reference>
<keyword evidence="3" id="KW-1185">Reference proteome</keyword>
<keyword evidence="1" id="KW-0812">Transmembrane</keyword>
<name>A0A9P7JNJ2_9AGAM</name>
<feature type="transmembrane region" description="Helical" evidence="1">
    <location>
        <begin position="39"/>
        <end position="57"/>
    </location>
</feature>
<dbReference type="EMBL" id="JABBWM010000087">
    <property type="protein sequence ID" value="KAG2092929.1"/>
    <property type="molecule type" value="Genomic_DNA"/>
</dbReference>
<organism evidence="2 3">
    <name type="scientific">Suillus discolor</name>
    <dbReference type="NCBI Taxonomy" id="1912936"/>
    <lineage>
        <taxon>Eukaryota</taxon>
        <taxon>Fungi</taxon>
        <taxon>Dikarya</taxon>
        <taxon>Basidiomycota</taxon>
        <taxon>Agaricomycotina</taxon>
        <taxon>Agaricomycetes</taxon>
        <taxon>Agaricomycetidae</taxon>
        <taxon>Boletales</taxon>
        <taxon>Suillineae</taxon>
        <taxon>Suillaceae</taxon>
        <taxon>Suillus</taxon>
    </lineage>
</organism>
<feature type="transmembrane region" description="Helical" evidence="1">
    <location>
        <begin position="69"/>
        <end position="87"/>
    </location>
</feature>
<feature type="transmembrane region" description="Helical" evidence="1">
    <location>
        <begin position="99"/>
        <end position="121"/>
    </location>
</feature>
<evidence type="ECO:0000313" key="3">
    <source>
        <dbReference type="Proteomes" id="UP000823399"/>
    </source>
</evidence>
<proteinExistence type="predicted"/>
<dbReference type="RefSeq" id="XP_041287020.1">
    <property type="nucleotide sequence ID" value="XM_041442299.1"/>
</dbReference>
<dbReference type="OrthoDB" id="2655860at2759"/>
<sequence length="129" mass="14159">MFFLPILVRERLNQIYVDGVVNSLDIKAFLDDFNSQNTAQITLAGVIMAVDAGFLAVQGIGTGTVSESILKGSIIFCVGCMFTGMFAQHFGEKLKSLRFVAYYLDQGMTVVLGVFSAPRFFGIMRQVNV</sequence>
<protein>
    <submittedName>
        <fullName evidence="2">Uncharacterized protein</fullName>
    </submittedName>
</protein>
<dbReference type="AlphaFoldDB" id="A0A9P7JNJ2"/>
<comment type="caution">
    <text evidence="2">The sequence shown here is derived from an EMBL/GenBank/DDBJ whole genome shotgun (WGS) entry which is preliminary data.</text>
</comment>